<dbReference type="GO" id="GO:0015075">
    <property type="term" value="F:monoatomic ion transmembrane transporter activity"/>
    <property type="evidence" value="ECO:0007669"/>
    <property type="project" value="InterPro"/>
</dbReference>
<evidence type="ECO:0000313" key="3">
    <source>
        <dbReference type="Proteomes" id="UP000194000"/>
    </source>
</evidence>
<dbReference type="GO" id="GO:0005886">
    <property type="term" value="C:plasma membrane"/>
    <property type="evidence" value="ECO:0007669"/>
    <property type="project" value="UniProtKB-SubCell"/>
</dbReference>
<feature type="transmembrane region" description="Helical" evidence="1">
    <location>
        <begin position="59"/>
        <end position="81"/>
    </location>
</feature>
<name>A0A1X1UWV7_9MYCO</name>
<evidence type="ECO:0008006" key="4">
    <source>
        <dbReference type="Google" id="ProtNLM"/>
    </source>
</evidence>
<reference evidence="2 3" key="1">
    <citation type="submission" date="2016-01" db="EMBL/GenBank/DDBJ databases">
        <title>The new phylogeny of the genus Mycobacterium.</title>
        <authorList>
            <person name="Tarcisio F."/>
            <person name="Conor M."/>
            <person name="Antonella G."/>
            <person name="Elisabetta G."/>
            <person name="Giulia F.S."/>
            <person name="Sara T."/>
            <person name="Anna F."/>
            <person name="Clotilde B."/>
            <person name="Roberto B."/>
            <person name="Veronica D.S."/>
            <person name="Fabio R."/>
            <person name="Monica P."/>
            <person name="Olivier J."/>
            <person name="Enrico T."/>
            <person name="Nicola S."/>
        </authorList>
    </citation>
    <scope>NUCLEOTIDE SEQUENCE [LARGE SCALE GENOMIC DNA]</scope>
    <source>
        <strain evidence="2 3">DSM 45731</strain>
    </source>
</reference>
<dbReference type="EMBL" id="LQOW01000016">
    <property type="protein sequence ID" value="ORV61295.1"/>
    <property type="molecule type" value="Genomic_DNA"/>
</dbReference>
<protein>
    <recommendedName>
        <fullName evidence="4">Cation:proton antiporter</fullName>
    </recommendedName>
</protein>
<accession>A0A1X1UWV7</accession>
<evidence type="ECO:0000313" key="2">
    <source>
        <dbReference type="EMBL" id="ORV61295.1"/>
    </source>
</evidence>
<organism evidence="2 3">
    <name type="scientific">Mycobacterium fragae</name>
    <dbReference type="NCBI Taxonomy" id="1260918"/>
    <lineage>
        <taxon>Bacteria</taxon>
        <taxon>Bacillati</taxon>
        <taxon>Actinomycetota</taxon>
        <taxon>Actinomycetes</taxon>
        <taxon>Mycobacteriales</taxon>
        <taxon>Mycobacteriaceae</taxon>
        <taxon>Mycobacterium</taxon>
    </lineage>
</organism>
<dbReference type="AlphaFoldDB" id="A0A1X1UWV7"/>
<feature type="transmembrane region" description="Helical" evidence="1">
    <location>
        <begin position="6"/>
        <end position="24"/>
    </location>
</feature>
<gene>
    <name evidence="2" type="ORF">AWC06_13115</name>
</gene>
<sequence length="84" mass="8867">MNAGELAALLLLVGAFAPGAWMAFRGHPRARLVGLEFASAAATTALMVLSIAWQHDSNLIVPLVLALVTLPGTLVFTRLLVEKT</sequence>
<dbReference type="OrthoDB" id="4753102at2"/>
<dbReference type="STRING" id="1260918.AWC06_13115"/>
<keyword evidence="1" id="KW-1133">Transmembrane helix</keyword>
<dbReference type="RefSeq" id="WP_085196453.1">
    <property type="nucleotide sequence ID" value="NZ_JACKVI010000010.1"/>
</dbReference>
<keyword evidence="3" id="KW-1185">Reference proteome</keyword>
<feature type="transmembrane region" description="Helical" evidence="1">
    <location>
        <begin position="33"/>
        <end position="53"/>
    </location>
</feature>
<keyword evidence="1" id="KW-0472">Membrane</keyword>
<dbReference type="Proteomes" id="UP000194000">
    <property type="component" value="Unassembled WGS sequence"/>
</dbReference>
<proteinExistence type="predicted"/>
<keyword evidence="1" id="KW-0812">Transmembrane</keyword>
<evidence type="ECO:0000256" key="1">
    <source>
        <dbReference type="SAM" id="Phobius"/>
    </source>
</evidence>
<comment type="caution">
    <text evidence="2">The sequence shown here is derived from an EMBL/GenBank/DDBJ whole genome shotgun (WGS) entry which is preliminary data.</text>
</comment>